<evidence type="ECO:0000256" key="4">
    <source>
        <dbReference type="PROSITE-ProRule" id="PRU01024"/>
    </source>
</evidence>
<evidence type="ECO:0000313" key="9">
    <source>
        <dbReference type="Proteomes" id="UP001146430"/>
    </source>
</evidence>
<evidence type="ECO:0000256" key="2">
    <source>
        <dbReference type="ARBA" id="ARBA00022679"/>
    </source>
</evidence>
<dbReference type="GO" id="GO:0070041">
    <property type="term" value="F:rRNA (uridine-C5-)-methyltransferase activity"/>
    <property type="evidence" value="ECO:0007669"/>
    <property type="project" value="TreeGrafter"/>
</dbReference>
<feature type="active site" evidence="5">
    <location>
        <position position="364"/>
    </location>
</feature>
<evidence type="ECO:0000256" key="3">
    <source>
        <dbReference type="ARBA" id="ARBA00022691"/>
    </source>
</evidence>
<dbReference type="Gene3D" id="2.40.50.1070">
    <property type="match status" value="1"/>
</dbReference>
<dbReference type="Gene3D" id="2.40.50.140">
    <property type="entry name" value="Nucleic acid-binding proteins"/>
    <property type="match status" value="1"/>
</dbReference>
<dbReference type="PANTHER" id="PTHR11061:SF30">
    <property type="entry name" value="TRNA (URACIL(54)-C(5))-METHYLTRANSFERASE"/>
    <property type="match status" value="1"/>
</dbReference>
<feature type="binding site" evidence="4">
    <location>
        <position position="274"/>
    </location>
    <ligand>
        <name>S-adenosyl-L-methionine</name>
        <dbReference type="ChEBI" id="CHEBI:59789"/>
    </ligand>
</feature>
<organism evidence="7 9">
    <name type="scientific">Corynebacterium curieae</name>
    <dbReference type="NCBI Taxonomy" id="2913500"/>
    <lineage>
        <taxon>Bacteria</taxon>
        <taxon>Bacillati</taxon>
        <taxon>Actinomycetota</taxon>
        <taxon>Actinomycetes</taxon>
        <taxon>Mycobacteriales</taxon>
        <taxon>Corynebacteriaceae</taxon>
        <taxon>Corynebacterium</taxon>
    </lineage>
</organism>
<evidence type="ECO:0000259" key="6">
    <source>
        <dbReference type="PROSITE" id="PS50926"/>
    </source>
</evidence>
<dbReference type="GO" id="GO:0070475">
    <property type="term" value="P:rRNA base methylation"/>
    <property type="evidence" value="ECO:0007669"/>
    <property type="project" value="TreeGrafter"/>
</dbReference>
<gene>
    <name evidence="7" type="ORF">L8V01_01160</name>
    <name evidence="8" type="ORF">RAE13_00315</name>
</gene>
<accession>A0A9X3RUI6</accession>
<sequence>MTESTISRGDSLEITIDRMAHGGEGIGQAPDGRVVFVPRAFPGDVVAATAGRVKKSFIKAELAHVIAPGPLRVPSTCPAAKQGAGCCDFAELDPAAETGIKTEILSEQLRRTGIAERERLEIEQHTLEPVRGWRTRVRWGVDKHARAGTREWHSNELITGAACTQLAPGLADGLVGEGARRFTPGAEVIAVLDGAGHRHVVETRKAPRGRRVETIREVVEGSGKVQEQVGGRAFRFPATAFWQAHSRAPEFYTQLVSDWLGGREYREQTAWDLYGGVGLFVPALARAVRGKVFSVDYSPAATAGEQPGLQDFDVQVKSAKVEQVAAQLPKPGAVVLDPPRTGAGEDVIRSTAAAAPQAVIHVGCDPATFARDLAYWNQYGYRAEKLALINAFPGTHHFETIALIVPA</sequence>
<keyword evidence="10" id="KW-1185">Reference proteome</keyword>
<evidence type="ECO:0000313" key="7">
    <source>
        <dbReference type="EMBL" id="MCZ9306093.1"/>
    </source>
</evidence>
<feature type="binding site" evidence="4">
    <location>
        <position position="243"/>
    </location>
    <ligand>
        <name>S-adenosyl-L-methionine</name>
        <dbReference type="ChEBI" id="CHEBI:59789"/>
    </ligand>
</feature>
<comment type="caution">
    <text evidence="7">The sequence shown here is derived from an EMBL/GenBank/DDBJ whole genome shotgun (WGS) entry which is preliminary data.</text>
</comment>
<feature type="binding site" evidence="4">
    <location>
        <position position="296"/>
    </location>
    <ligand>
        <name>S-adenosyl-L-methionine</name>
        <dbReference type="ChEBI" id="CHEBI:59789"/>
    </ligand>
</feature>
<dbReference type="Pfam" id="PF01938">
    <property type="entry name" value="TRAM"/>
    <property type="match status" value="1"/>
</dbReference>
<dbReference type="Gene3D" id="3.40.50.150">
    <property type="entry name" value="Vaccinia Virus protein VP39"/>
    <property type="match status" value="1"/>
</dbReference>
<dbReference type="SUPFAM" id="SSF53335">
    <property type="entry name" value="S-adenosyl-L-methionine-dependent methyltransferases"/>
    <property type="match status" value="1"/>
</dbReference>
<evidence type="ECO:0000256" key="5">
    <source>
        <dbReference type="PROSITE-ProRule" id="PRU10015"/>
    </source>
</evidence>
<dbReference type="Proteomes" id="UP001185631">
    <property type="component" value="Unassembled WGS sequence"/>
</dbReference>
<comment type="similarity">
    <text evidence="4">Belongs to the class I-like SAM-binding methyltransferase superfamily. RNA M5U methyltransferase family.</text>
</comment>
<evidence type="ECO:0000313" key="10">
    <source>
        <dbReference type="Proteomes" id="UP001185631"/>
    </source>
</evidence>
<dbReference type="InterPro" id="IPR002792">
    <property type="entry name" value="TRAM_dom"/>
</dbReference>
<dbReference type="PANTHER" id="PTHR11061">
    <property type="entry name" value="RNA M5U METHYLTRANSFERASE"/>
    <property type="match status" value="1"/>
</dbReference>
<protein>
    <submittedName>
        <fullName evidence="7">TRAM domain-containing protein</fullName>
    </submittedName>
</protein>
<dbReference type="RefSeq" id="WP_269945340.1">
    <property type="nucleotide sequence ID" value="NZ_JAKMUU010000001.1"/>
</dbReference>
<proteinExistence type="inferred from homology"/>
<dbReference type="InterPro" id="IPR010280">
    <property type="entry name" value="U5_MeTrfase_fam"/>
</dbReference>
<dbReference type="InterPro" id="IPR030390">
    <property type="entry name" value="MeTrfase_TrmA_AS"/>
</dbReference>
<dbReference type="EMBL" id="JAVBID010000001">
    <property type="protein sequence ID" value="MDV2422857.1"/>
    <property type="molecule type" value="Genomic_DNA"/>
</dbReference>
<reference evidence="7" key="1">
    <citation type="submission" date="2022-02" db="EMBL/GenBank/DDBJ databases">
        <title>Corynebacterium sp. from urogenital microbiome.</title>
        <authorList>
            <person name="Cappelli E.A."/>
            <person name="Ribeiro T.G."/>
            <person name="Peixe L."/>
        </authorList>
    </citation>
    <scope>NUCLEOTIDE SEQUENCE</scope>
    <source>
        <strain evidence="7">C8Ua_181</strain>
    </source>
</reference>
<feature type="domain" description="TRAM" evidence="6">
    <location>
        <begin position="5"/>
        <end position="64"/>
    </location>
</feature>
<name>A0A9X3RUI6_9CORY</name>
<feature type="active site" description="Nucleophile" evidence="4">
    <location>
        <position position="364"/>
    </location>
</feature>
<feature type="binding site" evidence="4">
    <location>
        <position position="337"/>
    </location>
    <ligand>
        <name>S-adenosyl-L-methionine</name>
        <dbReference type="ChEBI" id="CHEBI:59789"/>
    </ligand>
</feature>
<dbReference type="InterPro" id="IPR012340">
    <property type="entry name" value="NA-bd_OB-fold"/>
</dbReference>
<dbReference type="PROSITE" id="PS50926">
    <property type="entry name" value="TRAM"/>
    <property type="match status" value="1"/>
</dbReference>
<dbReference type="InterPro" id="IPR029063">
    <property type="entry name" value="SAM-dependent_MTases_sf"/>
</dbReference>
<reference evidence="8 10" key="2">
    <citation type="submission" date="2023-08" db="EMBL/GenBank/DDBJ databases">
        <title>Genomic characterization of the C. tuberculostearicum species complex, a ubiquitous member of the human skin microbiome.</title>
        <authorList>
            <person name="Ahmed N."/>
            <person name="Deming C."/>
            <person name="Conlan S."/>
            <person name="Segre J."/>
        </authorList>
    </citation>
    <scope>NUCLEOTIDE SEQUENCE [LARGE SCALE GENOMIC DNA]</scope>
    <source>
        <strain evidence="8 10">CTNIH19</strain>
    </source>
</reference>
<dbReference type="Proteomes" id="UP001146430">
    <property type="component" value="Unassembled WGS sequence"/>
</dbReference>
<dbReference type="SUPFAM" id="SSF50249">
    <property type="entry name" value="Nucleic acid-binding proteins"/>
    <property type="match status" value="1"/>
</dbReference>
<dbReference type="PROSITE" id="PS51687">
    <property type="entry name" value="SAM_MT_RNA_M5U"/>
    <property type="match status" value="1"/>
</dbReference>
<dbReference type="EMBL" id="JAKMUU010000001">
    <property type="protein sequence ID" value="MCZ9306093.1"/>
    <property type="molecule type" value="Genomic_DNA"/>
</dbReference>
<keyword evidence="1 4" id="KW-0489">Methyltransferase</keyword>
<keyword evidence="3 4" id="KW-0949">S-adenosyl-L-methionine</keyword>
<evidence type="ECO:0000313" key="8">
    <source>
        <dbReference type="EMBL" id="MDV2422857.1"/>
    </source>
</evidence>
<keyword evidence="2 4" id="KW-0808">Transferase</keyword>
<evidence type="ECO:0000256" key="1">
    <source>
        <dbReference type="ARBA" id="ARBA00022603"/>
    </source>
</evidence>
<dbReference type="AlphaFoldDB" id="A0A9X3RUI6"/>
<dbReference type="PROSITE" id="PS01230">
    <property type="entry name" value="TRMA_1"/>
    <property type="match status" value="1"/>
</dbReference>
<dbReference type="Pfam" id="PF05958">
    <property type="entry name" value="tRNA_U5-meth_tr"/>
    <property type="match status" value="1"/>
</dbReference>